<organism evidence="2 3">
    <name type="scientific">Acinetobacter lwoffii NCTC 5866 = CIP 64.10 = NIPH 512</name>
    <dbReference type="NCBI Taxonomy" id="981327"/>
    <lineage>
        <taxon>Bacteria</taxon>
        <taxon>Pseudomonadati</taxon>
        <taxon>Pseudomonadota</taxon>
        <taxon>Gammaproteobacteria</taxon>
        <taxon>Moraxellales</taxon>
        <taxon>Moraxellaceae</taxon>
        <taxon>Acinetobacter</taxon>
    </lineage>
</organism>
<sequence>MKIALGFRYAQTLLNLAFARFVGAIFGSYCREFKKKQKQDQKQLGIRFAHELFFSLRSI</sequence>
<evidence type="ECO:0000256" key="1">
    <source>
        <dbReference type="SAM" id="Phobius"/>
    </source>
</evidence>
<comment type="caution">
    <text evidence="2">The sequence shown here is derived from an EMBL/GenBank/DDBJ whole genome shotgun (WGS) entry which is preliminary data.</text>
</comment>
<gene>
    <name evidence="2" type="ORF">P800_03307</name>
</gene>
<feature type="transmembrane region" description="Helical" evidence="1">
    <location>
        <begin position="12"/>
        <end position="30"/>
    </location>
</feature>
<accession>A0ABN0PTB4</accession>
<evidence type="ECO:0000313" key="3">
    <source>
        <dbReference type="Proteomes" id="UP000018465"/>
    </source>
</evidence>
<dbReference type="Proteomes" id="UP000018465">
    <property type="component" value="Unassembled WGS sequence"/>
</dbReference>
<proteinExistence type="predicted"/>
<protein>
    <submittedName>
        <fullName evidence="2">Uncharacterized protein</fullName>
    </submittedName>
</protein>
<keyword evidence="3" id="KW-1185">Reference proteome</keyword>
<reference evidence="2 3" key="1">
    <citation type="submission" date="2013-10" db="EMBL/GenBank/DDBJ databases">
        <title>The Genome Sequence of Acinetobacter lwoffii NIPH 512.</title>
        <authorList>
            <consortium name="The Broad Institute Genomics Platform"/>
            <consortium name="The Broad Institute Genome Sequencing Center for Infectious Disease"/>
            <person name="Cerqueira G."/>
            <person name="Feldgarden M."/>
            <person name="Courvalin P."/>
            <person name="Grillot-Courvalin C."/>
            <person name="Clermont D."/>
            <person name="Rocha E."/>
            <person name="Yoon E.-J."/>
            <person name="Nemec A."/>
            <person name="Young S.K."/>
            <person name="Zeng Q."/>
            <person name="Gargeya S."/>
            <person name="Fitzgerald M."/>
            <person name="Abouelleil A."/>
            <person name="Alvarado L."/>
            <person name="Berlin A.M."/>
            <person name="Chapman S.B."/>
            <person name="Gainer-Dewar J."/>
            <person name="Goldberg J."/>
            <person name="Gnerre S."/>
            <person name="Griggs A."/>
            <person name="Gujja S."/>
            <person name="Hansen M."/>
            <person name="Howarth C."/>
            <person name="Imamovic A."/>
            <person name="Ireland A."/>
            <person name="Larimer J."/>
            <person name="McCowan C."/>
            <person name="Murphy C."/>
            <person name="Pearson M."/>
            <person name="Poon T.W."/>
            <person name="Priest M."/>
            <person name="Roberts A."/>
            <person name="Saif S."/>
            <person name="Shea T."/>
            <person name="Sykes S."/>
            <person name="Wortman J."/>
            <person name="Nusbaum C."/>
            <person name="Birren B."/>
        </authorList>
    </citation>
    <scope>NUCLEOTIDE SEQUENCE [LARGE SCALE GENOMIC DNA]</scope>
    <source>
        <strain evidence="2 3">NIPH 512</strain>
    </source>
</reference>
<keyword evidence="1" id="KW-0812">Transmembrane</keyword>
<keyword evidence="1" id="KW-1133">Transmembrane helix</keyword>
<evidence type="ECO:0000313" key="2">
    <source>
        <dbReference type="EMBL" id="ESJ93688.1"/>
    </source>
</evidence>
<dbReference type="EMBL" id="AYHO01000011">
    <property type="protein sequence ID" value="ESJ93688.1"/>
    <property type="molecule type" value="Genomic_DNA"/>
</dbReference>
<keyword evidence="1" id="KW-0472">Membrane</keyword>
<name>A0ABN0PTB4_ACILW</name>